<sequence>MEHKNKSFSRIKRHQSDKVLRYSIRKYSFGAASVAVAALMFLGTHAVSADAVDTQNQPTIGAPNPNEEEAPLIEPAPTSKNEEIKETEKVEVAKETEEREKPSENKEAVEANSLNNGTSTSAIIATKDASADKVTEKQRLDKSQLQASITKVQELLAKVNKEKAPASTLAAIQADLERANSVLNNDSLELTQAEVDAAAKKLSDKLFVLSSMPKLVAPKIGTDTTPETPKTEAEIKHSLETVKEDLQKYVKKSEITTDKPNVTAAEEILENISKQLENTTLTSKELTALLEQAKTVRNSLVNEELRATSGAHDSRNNRSMGEGG</sequence>
<organism evidence="4 5">
    <name type="scientific">Streptococcus mitis</name>
    <dbReference type="NCBI Taxonomy" id="28037"/>
    <lineage>
        <taxon>Bacteria</taxon>
        <taxon>Bacillati</taxon>
        <taxon>Bacillota</taxon>
        <taxon>Bacilli</taxon>
        <taxon>Lactobacillales</taxon>
        <taxon>Streptococcaceae</taxon>
        <taxon>Streptococcus</taxon>
        <taxon>Streptococcus mitis group</taxon>
    </lineage>
</organism>
<evidence type="ECO:0000256" key="2">
    <source>
        <dbReference type="SAM" id="MobiDB-lite"/>
    </source>
</evidence>
<feature type="region of interest" description="Disordered" evidence="2">
    <location>
        <begin position="55"/>
        <end position="121"/>
    </location>
</feature>
<dbReference type="Gene3D" id="1.20.1270.90">
    <property type="entry name" value="AF1782-like"/>
    <property type="match status" value="1"/>
</dbReference>
<evidence type="ECO:0000313" key="4">
    <source>
        <dbReference type="EMBL" id="BCJ10324.1"/>
    </source>
</evidence>
<gene>
    <name evidence="4" type="ORF">SMNM65_07560</name>
</gene>
<dbReference type="Proteomes" id="UP000516106">
    <property type="component" value="Chromosome"/>
</dbReference>
<dbReference type="InterPro" id="IPR005877">
    <property type="entry name" value="YSIRK_signal_dom"/>
</dbReference>
<feature type="region of interest" description="Disordered" evidence="2">
    <location>
        <begin position="301"/>
        <end position="324"/>
    </location>
</feature>
<accession>A0A7G1ISC0</accession>
<evidence type="ECO:0000259" key="3">
    <source>
        <dbReference type="Pfam" id="PF04650"/>
    </source>
</evidence>
<feature type="compositionally biased region" description="Basic and acidic residues" evidence="2">
    <location>
        <begin position="80"/>
        <end position="109"/>
    </location>
</feature>
<feature type="domain" description="YSIRK Gram-positive signal peptide" evidence="3">
    <location>
        <begin position="17"/>
        <end position="42"/>
    </location>
</feature>
<evidence type="ECO:0000256" key="1">
    <source>
        <dbReference type="ARBA" id="ARBA00022729"/>
    </source>
</evidence>
<evidence type="ECO:0000313" key="5">
    <source>
        <dbReference type="Proteomes" id="UP000516106"/>
    </source>
</evidence>
<protein>
    <recommendedName>
        <fullName evidence="3">YSIRK Gram-positive signal peptide domain-containing protein</fullName>
    </recommendedName>
</protein>
<dbReference type="AlphaFoldDB" id="A0A7G1ISC0"/>
<name>A0A7G1ISC0_STRMT</name>
<reference evidence="5" key="1">
    <citation type="submission" date="2020-08" db="EMBL/GenBank/DDBJ databases">
        <title>Complete genome sequence of Streptococcus mitis strain Nm-65.</title>
        <authorList>
            <person name="Tabata A."/>
            <person name="Ohkuni H."/>
            <person name="Nagamune H."/>
        </authorList>
    </citation>
    <scope>NUCLEOTIDE SEQUENCE [LARGE SCALE GENOMIC DNA]</scope>
    <source>
        <strain evidence="5">Nm-65</strain>
    </source>
</reference>
<dbReference type="EMBL" id="AP023349">
    <property type="protein sequence ID" value="BCJ10324.1"/>
    <property type="molecule type" value="Genomic_DNA"/>
</dbReference>
<proteinExistence type="predicted"/>
<dbReference type="Pfam" id="PF04650">
    <property type="entry name" value="YSIRK_signal"/>
    <property type="match status" value="1"/>
</dbReference>
<keyword evidence="1" id="KW-0732">Signal</keyword>
<dbReference type="NCBIfam" id="TIGR01168">
    <property type="entry name" value="YSIRK_signal"/>
    <property type="match status" value="1"/>
</dbReference>
<feature type="compositionally biased region" description="Polar residues" evidence="2">
    <location>
        <begin position="112"/>
        <end position="121"/>
    </location>
</feature>